<accession>A0AA88Y8V7</accession>
<dbReference type="InterPro" id="IPR016187">
    <property type="entry name" value="CTDL_fold"/>
</dbReference>
<evidence type="ECO:0000259" key="2">
    <source>
        <dbReference type="PROSITE" id="PS50041"/>
    </source>
</evidence>
<dbReference type="InterPro" id="IPR016186">
    <property type="entry name" value="C-type_lectin-like/link_sf"/>
</dbReference>
<dbReference type="Proteomes" id="UP001186944">
    <property type="component" value="Unassembled WGS sequence"/>
</dbReference>
<dbReference type="EMBL" id="VSWD01000007">
    <property type="protein sequence ID" value="KAK3096819.1"/>
    <property type="molecule type" value="Genomic_DNA"/>
</dbReference>
<reference evidence="3" key="1">
    <citation type="submission" date="2019-08" db="EMBL/GenBank/DDBJ databases">
        <title>The improved chromosome-level genome for the pearl oyster Pinctada fucata martensii using PacBio sequencing and Hi-C.</title>
        <authorList>
            <person name="Zheng Z."/>
        </authorList>
    </citation>
    <scope>NUCLEOTIDE SEQUENCE</scope>
    <source>
        <strain evidence="3">ZZ-2019</strain>
        <tissue evidence="3">Adductor muscle</tissue>
    </source>
</reference>
<feature type="domain" description="C-type lectin" evidence="2">
    <location>
        <begin position="4"/>
        <end position="71"/>
    </location>
</feature>
<dbReference type="InterPro" id="IPR001304">
    <property type="entry name" value="C-type_lectin-like"/>
</dbReference>
<dbReference type="SUPFAM" id="SSF56436">
    <property type="entry name" value="C-type lectin-like"/>
    <property type="match status" value="1"/>
</dbReference>
<evidence type="ECO:0000256" key="1">
    <source>
        <dbReference type="ARBA" id="ARBA00023157"/>
    </source>
</evidence>
<evidence type="ECO:0000313" key="3">
    <source>
        <dbReference type="EMBL" id="KAK3096819.1"/>
    </source>
</evidence>
<dbReference type="Gene3D" id="3.10.100.10">
    <property type="entry name" value="Mannose-Binding Protein A, subunit A"/>
    <property type="match status" value="1"/>
</dbReference>
<keyword evidence="4" id="KW-1185">Reference proteome</keyword>
<organism evidence="3 4">
    <name type="scientific">Pinctada imbricata</name>
    <name type="common">Atlantic pearl-oyster</name>
    <name type="synonym">Pinctada martensii</name>
    <dbReference type="NCBI Taxonomy" id="66713"/>
    <lineage>
        <taxon>Eukaryota</taxon>
        <taxon>Metazoa</taxon>
        <taxon>Spiralia</taxon>
        <taxon>Lophotrochozoa</taxon>
        <taxon>Mollusca</taxon>
        <taxon>Bivalvia</taxon>
        <taxon>Autobranchia</taxon>
        <taxon>Pteriomorphia</taxon>
        <taxon>Pterioida</taxon>
        <taxon>Pterioidea</taxon>
        <taxon>Pteriidae</taxon>
        <taxon>Pinctada</taxon>
    </lineage>
</organism>
<dbReference type="CDD" id="cd00037">
    <property type="entry name" value="CLECT"/>
    <property type="match status" value="1"/>
</dbReference>
<dbReference type="InterPro" id="IPR018378">
    <property type="entry name" value="C-type_lectin_CS"/>
</dbReference>
<keyword evidence="1" id="KW-1015">Disulfide bond</keyword>
<dbReference type="AlphaFoldDB" id="A0AA88Y8V7"/>
<gene>
    <name evidence="3" type="ORF">FSP39_003612</name>
</gene>
<protein>
    <recommendedName>
        <fullName evidence="2">C-type lectin domain-containing protein</fullName>
    </recommendedName>
</protein>
<dbReference type="PROSITE" id="PS50041">
    <property type="entry name" value="C_TYPE_LECTIN_2"/>
    <property type="match status" value="1"/>
</dbReference>
<dbReference type="PROSITE" id="PS00615">
    <property type="entry name" value="C_TYPE_LECTIN_1"/>
    <property type="match status" value="1"/>
</dbReference>
<name>A0AA88Y8V7_PINIB</name>
<sequence length="73" mass="8676">WLWYWLGGTDFGKEGNWFWDHTGASISNFTFWKSGQPNGKHNENCMIGLDYRSQNHWSDVKCESLLRFLCEKN</sequence>
<comment type="caution">
    <text evidence="3">The sequence shown here is derived from an EMBL/GenBank/DDBJ whole genome shotgun (WGS) entry which is preliminary data.</text>
</comment>
<feature type="non-terminal residue" evidence="3">
    <location>
        <position position="1"/>
    </location>
</feature>
<proteinExistence type="predicted"/>
<dbReference type="Pfam" id="PF00059">
    <property type="entry name" value="Lectin_C"/>
    <property type="match status" value="1"/>
</dbReference>
<evidence type="ECO:0000313" key="4">
    <source>
        <dbReference type="Proteomes" id="UP001186944"/>
    </source>
</evidence>